<accession>A0ABR0B4B6</accession>
<dbReference type="Proteomes" id="UP001234178">
    <property type="component" value="Unassembled WGS sequence"/>
</dbReference>
<evidence type="ECO:0000313" key="2">
    <source>
        <dbReference type="Proteomes" id="UP001234178"/>
    </source>
</evidence>
<dbReference type="EMBL" id="JAOYFB010000040">
    <property type="protein sequence ID" value="KAK4036543.1"/>
    <property type="molecule type" value="Genomic_DNA"/>
</dbReference>
<proteinExistence type="predicted"/>
<comment type="caution">
    <text evidence="1">The sequence shown here is derived from an EMBL/GenBank/DDBJ whole genome shotgun (WGS) entry which is preliminary data.</text>
</comment>
<organism evidence="1 2">
    <name type="scientific">Daphnia magna</name>
    <dbReference type="NCBI Taxonomy" id="35525"/>
    <lineage>
        <taxon>Eukaryota</taxon>
        <taxon>Metazoa</taxon>
        <taxon>Ecdysozoa</taxon>
        <taxon>Arthropoda</taxon>
        <taxon>Crustacea</taxon>
        <taxon>Branchiopoda</taxon>
        <taxon>Diplostraca</taxon>
        <taxon>Cladocera</taxon>
        <taxon>Anomopoda</taxon>
        <taxon>Daphniidae</taxon>
        <taxon>Daphnia</taxon>
    </lineage>
</organism>
<gene>
    <name evidence="1" type="ORF">OUZ56_028593</name>
</gene>
<keyword evidence="2" id="KW-1185">Reference proteome</keyword>
<protein>
    <submittedName>
        <fullName evidence="1">Uncharacterized protein</fullName>
    </submittedName>
</protein>
<reference evidence="1 2" key="1">
    <citation type="journal article" date="2023" name="Nucleic Acids Res.">
        <title>The hologenome of Daphnia magna reveals possible DNA methylation and microbiome-mediated evolution of the host genome.</title>
        <authorList>
            <person name="Chaturvedi A."/>
            <person name="Li X."/>
            <person name="Dhandapani V."/>
            <person name="Marshall H."/>
            <person name="Kissane S."/>
            <person name="Cuenca-Cambronero M."/>
            <person name="Asole G."/>
            <person name="Calvet F."/>
            <person name="Ruiz-Romero M."/>
            <person name="Marangio P."/>
            <person name="Guigo R."/>
            <person name="Rago D."/>
            <person name="Mirbahai L."/>
            <person name="Eastwood N."/>
            <person name="Colbourne J.K."/>
            <person name="Zhou J."/>
            <person name="Mallon E."/>
            <person name="Orsini L."/>
        </authorList>
    </citation>
    <scope>NUCLEOTIDE SEQUENCE [LARGE SCALE GENOMIC DNA]</scope>
    <source>
        <strain evidence="1">LRV0_1</strain>
    </source>
</reference>
<evidence type="ECO:0000313" key="1">
    <source>
        <dbReference type="EMBL" id="KAK4036543.1"/>
    </source>
</evidence>
<name>A0ABR0B4B6_9CRUS</name>
<sequence length="82" mass="9215">MGIVCPLRTDARKESRTPNAGCPVSVYTSEFRESHGMRTKMKKNSFNDHRLCNTKRTGVCIIASRSVSTSSTVRINQLRLVQ</sequence>